<dbReference type="OrthoDB" id="9791297at2"/>
<feature type="domain" description="Cupin type-2" evidence="2">
    <location>
        <begin position="41"/>
        <end position="108"/>
    </location>
</feature>
<dbReference type="AlphaFoldDB" id="A0A517ZI70"/>
<evidence type="ECO:0000256" key="1">
    <source>
        <dbReference type="ARBA" id="ARBA00022723"/>
    </source>
</evidence>
<dbReference type="InterPro" id="IPR013096">
    <property type="entry name" value="Cupin_2"/>
</dbReference>
<proteinExistence type="predicted"/>
<dbReference type="SUPFAM" id="SSF51182">
    <property type="entry name" value="RmlC-like cupins"/>
    <property type="match status" value="1"/>
</dbReference>
<accession>A0A517ZI70</accession>
<dbReference type="Pfam" id="PF07883">
    <property type="entry name" value="Cupin_2"/>
    <property type="match status" value="1"/>
</dbReference>
<sequence length="117" mass="13123">MKVRNHEAITQTPVEMEGAVGAKVRWLIGEDDGAPNFAMRMFELEPGGETPKHNHPYEHEVYVLEGNGRVYEGETEHSIAAGDCIYVVSDEVHQFRNTGDAPMKFLCMVPIMNKCTD</sequence>
<dbReference type="CDD" id="cd02222">
    <property type="entry name" value="cupin_TM1459-like"/>
    <property type="match status" value="1"/>
</dbReference>
<name>A0A517ZI70_9PLAN</name>
<dbReference type="KEGG" id="sdyn:Mal52_06260"/>
<dbReference type="InterPro" id="IPR051610">
    <property type="entry name" value="GPI/OXD"/>
</dbReference>
<gene>
    <name evidence="3" type="ORF">Mal52_06260</name>
</gene>
<protein>
    <recommendedName>
        <fullName evidence="2">Cupin type-2 domain-containing protein</fullName>
    </recommendedName>
</protein>
<dbReference type="Proteomes" id="UP000319383">
    <property type="component" value="Chromosome"/>
</dbReference>
<evidence type="ECO:0000313" key="3">
    <source>
        <dbReference type="EMBL" id="QDU42171.1"/>
    </source>
</evidence>
<organism evidence="3 4">
    <name type="scientific">Symmachiella dynata</name>
    <dbReference type="NCBI Taxonomy" id="2527995"/>
    <lineage>
        <taxon>Bacteria</taxon>
        <taxon>Pseudomonadati</taxon>
        <taxon>Planctomycetota</taxon>
        <taxon>Planctomycetia</taxon>
        <taxon>Planctomycetales</taxon>
        <taxon>Planctomycetaceae</taxon>
        <taxon>Symmachiella</taxon>
    </lineage>
</organism>
<dbReference type="PANTHER" id="PTHR35848:SF6">
    <property type="entry name" value="CUPIN TYPE-2 DOMAIN-CONTAINING PROTEIN"/>
    <property type="match status" value="1"/>
</dbReference>
<dbReference type="Gene3D" id="2.60.120.10">
    <property type="entry name" value="Jelly Rolls"/>
    <property type="match status" value="1"/>
</dbReference>
<keyword evidence="1" id="KW-0479">Metal-binding</keyword>
<reference evidence="3 4" key="1">
    <citation type="submission" date="2019-02" db="EMBL/GenBank/DDBJ databases">
        <title>Deep-cultivation of Planctomycetes and their phenomic and genomic characterization uncovers novel biology.</title>
        <authorList>
            <person name="Wiegand S."/>
            <person name="Jogler M."/>
            <person name="Boedeker C."/>
            <person name="Pinto D."/>
            <person name="Vollmers J."/>
            <person name="Rivas-Marin E."/>
            <person name="Kohn T."/>
            <person name="Peeters S.H."/>
            <person name="Heuer A."/>
            <person name="Rast P."/>
            <person name="Oberbeckmann S."/>
            <person name="Bunk B."/>
            <person name="Jeske O."/>
            <person name="Meyerdierks A."/>
            <person name="Storesund J.E."/>
            <person name="Kallscheuer N."/>
            <person name="Luecker S."/>
            <person name="Lage O.M."/>
            <person name="Pohl T."/>
            <person name="Merkel B.J."/>
            <person name="Hornburger P."/>
            <person name="Mueller R.-W."/>
            <person name="Bruemmer F."/>
            <person name="Labrenz M."/>
            <person name="Spormann A.M."/>
            <person name="Op den Camp H."/>
            <person name="Overmann J."/>
            <person name="Amann R."/>
            <person name="Jetten M.S.M."/>
            <person name="Mascher T."/>
            <person name="Medema M.H."/>
            <person name="Devos D.P."/>
            <person name="Kaster A.-K."/>
            <person name="Ovreas L."/>
            <person name="Rohde M."/>
            <person name="Galperin M.Y."/>
            <person name="Jogler C."/>
        </authorList>
    </citation>
    <scope>NUCLEOTIDE SEQUENCE [LARGE SCALE GENOMIC DNA]</scope>
    <source>
        <strain evidence="3 4">Mal52</strain>
    </source>
</reference>
<dbReference type="EMBL" id="CP036276">
    <property type="protein sequence ID" value="QDU42171.1"/>
    <property type="molecule type" value="Genomic_DNA"/>
</dbReference>
<dbReference type="GO" id="GO:0046872">
    <property type="term" value="F:metal ion binding"/>
    <property type="evidence" value="ECO:0007669"/>
    <property type="project" value="UniProtKB-KW"/>
</dbReference>
<evidence type="ECO:0000259" key="2">
    <source>
        <dbReference type="Pfam" id="PF07883"/>
    </source>
</evidence>
<dbReference type="RefSeq" id="WP_145374251.1">
    <property type="nucleotide sequence ID" value="NZ_CAXBED010000123.1"/>
</dbReference>
<keyword evidence="4" id="KW-1185">Reference proteome</keyword>
<dbReference type="PANTHER" id="PTHR35848">
    <property type="entry name" value="OXALATE-BINDING PROTEIN"/>
    <property type="match status" value="1"/>
</dbReference>
<dbReference type="InterPro" id="IPR011051">
    <property type="entry name" value="RmlC_Cupin_sf"/>
</dbReference>
<evidence type="ECO:0000313" key="4">
    <source>
        <dbReference type="Proteomes" id="UP000319383"/>
    </source>
</evidence>
<dbReference type="InterPro" id="IPR014710">
    <property type="entry name" value="RmlC-like_jellyroll"/>
</dbReference>